<comment type="caution">
    <text evidence="2">The sequence shown here is derived from an EMBL/GenBank/DDBJ whole genome shotgun (WGS) entry which is preliminary data.</text>
</comment>
<protein>
    <recommendedName>
        <fullName evidence="4">DUF1376 domain-containing protein</fullName>
    </recommendedName>
</protein>
<dbReference type="EMBL" id="JBHRTR010000028">
    <property type="protein sequence ID" value="MFC3228772.1"/>
    <property type="molecule type" value="Genomic_DNA"/>
</dbReference>
<accession>A0ABV7L2E2</accession>
<gene>
    <name evidence="2" type="ORF">ACFOGJ_16125</name>
</gene>
<reference evidence="3" key="1">
    <citation type="journal article" date="2019" name="Int. J. Syst. Evol. Microbiol.">
        <title>The Global Catalogue of Microorganisms (GCM) 10K type strain sequencing project: providing services to taxonomists for standard genome sequencing and annotation.</title>
        <authorList>
            <consortium name="The Broad Institute Genomics Platform"/>
            <consortium name="The Broad Institute Genome Sequencing Center for Infectious Disease"/>
            <person name="Wu L."/>
            <person name="Ma J."/>
        </authorList>
    </citation>
    <scope>NUCLEOTIDE SEQUENCE [LARGE SCALE GENOMIC DNA]</scope>
    <source>
        <strain evidence="3">KCTC 42964</strain>
    </source>
</reference>
<feature type="compositionally biased region" description="Basic and acidic residues" evidence="1">
    <location>
        <begin position="97"/>
        <end position="117"/>
    </location>
</feature>
<feature type="region of interest" description="Disordered" evidence="1">
    <location>
        <begin position="93"/>
        <end position="166"/>
    </location>
</feature>
<organism evidence="2 3">
    <name type="scientific">Marinibaculum pumilum</name>
    <dbReference type="NCBI Taxonomy" id="1766165"/>
    <lineage>
        <taxon>Bacteria</taxon>
        <taxon>Pseudomonadati</taxon>
        <taxon>Pseudomonadota</taxon>
        <taxon>Alphaproteobacteria</taxon>
        <taxon>Rhodospirillales</taxon>
        <taxon>Rhodospirillaceae</taxon>
        <taxon>Marinibaculum</taxon>
    </lineage>
</organism>
<name>A0ABV7L2E2_9PROT</name>
<dbReference type="RefSeq" id="WP_379902203.1">
    <property type="nucleotide sequence ID" value="NZ_JBHRTR010000028.1"/>
</dbReference>
<evidence type="ECO:0008006" key="4">
    <source>
        <dbReference type="Google" id="ProtNLM"/>
    </source>
</evidence>
<evidence type="ECO:0000256" key="1">
    <source>
        <dbReference type="SAM" id="MobiDB-lite"/>
    </source>
</evidence>
<feature type="compositionally biased region" description="Basic and acidic residues" evidence="1">
    <location>
        <begin position="236"/>
        <end position="248"/>
    </location>
</feature>
<dbReference type="Proteomes" id="UP001595528">
    <property type="component" value="Unassembled WGS sequence"/>
</dbReference>
<feature type="region of interest" description="Disordered" evidence="1">
    <location>
        <begin position="233"/>
        <end position="256"/>
    </location>
</feature>
<keyword evidence="3" id="KW-1185">Reference proteome</keyword>
<evidence type="ECO:0000313" key="2">
    <source>
        <dbReference type="EMBL" id="MFC3228772.1"/>
    </source>
</evidence>
<sequence length="256" mass="29164">MMDWFRSHHGAPTDPKWITIARRAGVRPGDVAAIWWALLDHASQHEDRGSLEGFDAEFLAGAFGYEEGDIARVIEALTEKRIVVDGRIANWSKRQPKREDDSRERVRASRERKRADETPGNAGVTQRNARAESVTHGNSRTEQNREEQNREDTPPTPPRGDDDSGYAFEGEVIRLKTKDLKAWREAYHGISDLLSELRAIDDWLRDKPDKRKRWFPAVSGMLRTKHQEALAAKARASPENDPLLRRWGAEAPAVTR</sequence>
<feature type="compositionally biased region" description="Basic and acidic residues" evidence="1">
    <location>
        <begin position="142"/>
        <end position="153"/>
    </location>
</feature>
<evidence type="ECO:0000313" key="3">
    <source>
        <dbReference type="Proteomes" id="UP001595528"/>
    </source>
</evidence>
<proteinExistence type="predicted"/>